<organism evidence="1 2">
    <name type="scientific">Hypsibius exemplaris</name>
    <name type="common">Freshwater tardigrade</name>
    <dbReference type="NCBI Taxonomy" id="2072580"/>
    <lineage>
        <taxon>Eukaryota</taxon>
        <taxon>Metazoa</taxon>
        <taxon>Ecdysozoa</taxon>
        <taxon>Tardigrada</taxon>
        <taxon>Eutardigrada</taxon>
        <taxon>Parachela</taxon>
        <taxon>Hypsibioidea</taxon>
        <taxon>Hypsibiidae</taxon>
        <taxon>Hypsibius</taxon>
    </lineage>
</organism>
<accession>A0A1W0X9A0</accession>
<reference evidence="2" key="1">
    <citation type="submission" date="2017-01" db="EMBL/GenBank/DDBJ databases">
        <title>Comparative genomics of anhydrobiosis in the tardigrade Hypsibius dujardini.</title>
        <authorList>
            <person name="Yoshida Y."/>
            <person name="Koutsovoulos G."/>
            <person name="Laetsch D."/>
            <person name="Stevens L."/>
            <person name="Kumar S."/>
            <person name="Horikawa D."/>
            <person name="Ishino K."/>
            <person name="Komine S."/>
            <person name="Tomita M."/>
            <person name="Blaxter M."/>
            <person name="Arakawa K."/>
        </authorList>
    </citation>
    <scope>NUCLEOTIDE SEQUENCE [LARGE SCALE GENOMIC DNA]</scope>
    <source>
        <strain evidence="2">Z151</strain>
    </source>
</reference>
<dbReference type="EMBL" id="MTYJ01000009">
    <property type="protein sequence ID" value="OQV23964.1"/>
    <property type="molecule type" value="Genomic_DNA"/>
</dbReference>
<sequence length="179" mass="19670">MTDTEHDHLQGRTTETVAYAPEEIQLNLTASPSSASVETLVVDSDLNSLQSDVPMMDAAAEAVHEHEEVPNGTLERLVKPDELAYEVPAEDKDVDDGQQPLGIVESCFPYLARRPSNQHHHRHHPAAAPAQKAPFTLGMCPGVRCYYGTTGFDEDHHVCTKERSSDAKQPDEFPLKTVG</sequence>
<evidence type="ECO:0000313" key="1">
    <source>
        <dbReference type="EMBL" id="OQV23964.1"/>
    </source>
</evidence>
<dbReference type="Proteomes" id="UP000192578">
    <property type="component" value="Unassembled WGS sequence"/>
</dbReference>
<name>A0A1W0X9A0_HYPEX</name>
<gene>
    <name evidence="1" type="ORF">BV898_02311</name>
</gene>
<dbReference type="OrthoDB" id="10547702at2759"/>
<protein>
    <submittedName>
        <fullName evidence="1">Uncharacterized protein</fullName>
    </submittedName>
</protein>
<keyword evidence="2" id="KW-1185">Reference proteome</keyword>
<evidence type="ECO:0000313" key="2">
    <source>
        <dbReference type="Proteomes" id="UP000192578"/>
    </source>
</evidence>
<dbReference type="AlphaFoldDB" id="A0A1W0X9A0"/>
<comment type="caution">
    <text evidence="1">The sequence shown here is derived from an EMBL/GenBank/DDBJ whole genome shotgun (WGS) entry which is preliminary data.</text>
</comment>
<proteinExistence type="predicted"/>